<name>A0A9J5Y8H0_SOLCO</name>
<reference evidence="2 3" key="1">
    <citation type="submission" date="2020-09" db="EMBL/GenBank/DDBJ databases">
        <title>De no assembly of potato wild relative species, Solanum commersonii.</title>
        <authorList>
            <person name="Cho K."/>
        </authorList>
    </citation>
    <scope>NUCLEOTIDE SEQUENCE [LARGE SCALE GENOMIC DNA]</scope>
    <source>
        <strain evidence="2">LZ3.2</strain>
        <tissue evidence="2">Leaf</tissue>
    </source>
</reference>
<dbReference type="Proteomes" id="UP000824120">
    <property type="component" value="Chromosome 7"/>
</dbReference>
<dbReference type="OrthoDB" id="1751483at2759"/>
<proteinExistence type="predicted"/>
<organism evidence="2 3">
    <name type="scientific">Solanum commersonii</name>
    <name type="common">Commerson's wild potato</name>
    <name type="synonym">Commerson's nightshade</name>
    <dbReference type="NCBI Taxonomy" id="4109"/>
    <lineage>
        <taxon>Eukaryota</taxon>
        <taxon>Viridiplantae</taxon>
        <taxon>Streptophyta</taxon>
        <taxon>Embryophyta</taxon>
        <taxon>Tracheophyta</taxon>
        <taxon>Spermatophyta</taxon>
        <taxon>Magnoliopsida</taxon>
        <taxon>eudicotyledons</taxon>
        <taxon>Gunneridae</taxon>
        <taxon>Pentapetalae</taxon>
        <taxon>asterids</taxon>
        <taxon>lamiids</taxon>
        <taxon>Solanales</taxon>
        <taxon>Solanaceae</taxon>
        <taxon>Solanoideae</taxon>
        <taxon>Solaneae</taxon>
        <taxon>Solanum</taxon>
    </lineage>
</organism>
<comment type="caution">
    <text evidence="2">The sequence shown here is derived from an EMBL/GenBank/DDBJ whole genome shotgun (WGS) entry which is preliminary data.</text>
</comment>
<evidence type="ECO:0000313" key="3">
    <source>
        <dbReference type="Proteomes" id="UP000824120"/>
    </source>
</evidence>
<feature type="compositionally biased region" description="Polar residues" evidence="1">
    <location>
        <begin position="203"/>
        <end position="216"/>
    </location>
</feature>
<dbReference type="AlphaFoldDB" id="A0A9J5Y8H0"/>
<accession>A0A9J5Y8H0</accession>
<evidence type="ECO:0000313" key="2">
    <source>
        <dbReference type="EMBL" id="KAG5596207.1"/>
    </source>
</evidence>
<evidence type="ECO:0000256" key="1">
    <source>
        <dbReference type="SAM" id="MobiDB-lite"/>
    </source>
</evidence>
<dbReference type="EMBL" id="JACXVP010000007">
    <property type="protein sequence ID" value="KAG5596207.1"/>
    <property type="molecule type" value="Genomic_DNA"/>
</dbReference>
<keyword evidence="3" id="KW-1185">Reference proteome</keyword>
<protein>
    <submittedName>
        <fullName evidence="2">Uncharacterized protein</fullName>
    </submittedName>
</protein>
<feature type="region of interest" description="Disordered" evidence="1">
    <location>
        <begin position="194"/>
        <end position="216"/>
    </location>
</feature>
<gene>
    <name evidence="2" type="ORF">H5410_037439</name>
</gene>
<sequence length="216" mass="24372">MSPSSSTRLWKSIKEDFPKELKESEQADLKERALTSYDTFVDTLLYGKDNISLDDVSNALKSKELKKRFSNSRTEGEGVGYKFHSENGTLKVCKGSMVLMKSKLHSRLYYLQAIVVEGDKGMPLLTKQNLLDGYKKSSFYFCAQCAFGLTGPSEGLKVIVKIDHSVSDRIELDVEFPLAHPNNLEVEEVQDINQEDNDDSPIQPESYSIATSWKIE</sequence>